<accession>A0A165DYV2</accession>
<organism evidence="1 2">
    <name type="scientific">Laetiporus sulphureus 93-53</name>
    <dbReference type="NCBI Taxonomy" id="1314785"/>
    <lineage>
        <taxon>Eukaryota</taxon>
        <taxon>Fungi</taxon>
        <taxon>Dikarya</taxon>
        <taxon>Basidiomycota</taxon>
        <taxon>Agaricomycotina</taxon>
        <taxon>Agaricomycetes</taxon>
        <taxon>Polyporales</taxon>
        <taxon>Laetiporus</taxon>
    </lineage>
</organism>
<gene>
    <name evidence="1" type="ORF">LAESUDRAFT_205833</name>
</gene>
<protein>
    <submittedName>
        <fullName evidence="1">Uncharacterized protein</fullName>
    </submittedName>
</protein>
<dbReference type="Proteomes" id="UP000076871">
    <property type="component" value="Unassembled WGS sequence"/>
</dbReference>
<proteinExistence type="predicted"/>
<reference evidence="1 2" key="1">
    <citation type="journal article" date="2016" name="Mol. Biol. Evol.">
        <title>Comparative Genomics of Early-Diverging Mushroom-Forming Fungi Provides Insights into the Origins of Lignocellulose Decay Capabilities.</title>
        <authorList>
            <person name="Nagy L.G."/>
            <person name="Riley R."/>
            <person name="Tritt A."/>
            <person name="Adam C."/>
            <person name="Daum C."/>
            <person name="Floudas D."/>
            <person name="Sun H."/>
            <person name="Yadav J.S."/>
            <person name="Pangilinan J."/>
            <person name="Larsson K.H."/>
            <person name="Matsuura K."/>
            <person name="Barry K."/>
            <person name="Labutti K."/>
            <person name="Kuo R."/>
            <person name="Ohm R.A."/>
            <person name="Bhattacharya S.S."/>
            <person name="Shirouzu T."/>
            <person name="Yoshinaga Y."/>
            <person name="Martin F.M."/>
            <person name="Grigoriev I.V."/>
            <person name="Hibbett D.S."/>
        </authorList>
    </citation>
    <scope>NUCLEOTIDE SEQUENCE [LARGE SCALE GENOMIC DNA]</scope>
    <source>
        <strain evidence="1 2">93-53</strain>
    </source>
</reference>
<sequence>MNRTVVLSACVSVHAVLHLYVPKRYFVITKIEKYHSGVLGLAKISQCAVSSLRGPGNTVEASFEVAKRTKVGHVSESREQKWLRSNQERRCIVSTTAGIG</sequence>
<name>A0A165DYV2_9APHY</name>
<evidence type="ECO:0000313" key="2">
    <source>
        <dbReference type="Proteomes" id="UP000076871"/>
    </source>
</evidence>
<dbReference type="GeneID" id="63818606"/>
<dbReference type="AlphaFoldDB" id="A0A165DYV2"/>
<evidence type="ECO:0000313" key="1">
    <source>
        <dbReference type="EMBL" id="KZT05911.1"/>
    </source>
</evidence>
<dbReference type="InParanoid" id="A0A165DYV2"/>
<dbReference type="EMBL" id="KV427627">
    <property type="protein sequence ID" value="KZT05911.1"/>
    <property type="molecule type" value="Genomic_DNA"/>
</dbReference>
<keyword evidence="2" id="KW-1185">Reference proteome</keyword>
<dbReference type="RefSeq" id="XP_040763651.1">
    <property type="nucleotide sequence ID" value="XM_040901574.1"/>
</dbReference>